<dbReference type="RefSeq" id="WP_264911682.1">
    <property type="nucleotide sequence ID" value="NZ_JAPDUL010000001.1"/>
</dbReference>
<protein>
    <submittedName>
        <fullName evidence="1">Uncharacterized protein</fullName>
    </submittedName>
</protein>
<dbReference type="EMBL" id="JAPDUM010000001">
    <property type="protein sequence ID" value="MCW4165682.1"/>
    <property type="molecule type" value="Genomic_DNA"/>
</dbReference>
<comment type="caution">
    <text evidence="1">The sequence shown here is derived from an EMBL/GenBank/DDBJ whole genome shotgun (WGS) entry which is preliminary data.</text>
</comment>
<evidence type="ECO:0000313" key="2">
    <source>
        <dbReference type="Proteomes" id="UP001209476"/>
    </source>
</evidence>
<dbReference type="AlphaFoldDB" id="A0AAW5UYE3"/>
<sequence>MKTKIDFGLPKATWPAPKLYGVGNFTEFGLYQVALTIAKINGFINQEVLMSEIPQRIKGLVVVDSISSTSYQYLIRELLHFQFIAKQYNASEKTEKYIITSYGTSYLSLCSTNSEAALDFLLEKMQDVFITPAWFVKRLWELNRIGQGQIVIPLPLKEWHPKSRIWTENNWDQEIETVSRETANLIQKKIPGAFPYDIEEWVEAIKNEYVRLGCQKPKGNKTDMNDEDVHFSVRNRLSLAMKTVAVRKFFSRLNPQTDCLEFPNKRSDMTHRSFMVWCPRLAAFNMIFYTDNNPDIPGRLLFPVSAFKHFNQNSSYIKKSFIVDPDGACLYIHSPKWEEFKKLFIETLVEVYQKYYNKQTIIYISLQDIRDEVCRLLRINPHTFELFLQKTYELSILHKIRYSISLETDLRLDMKIQINRRGVYLNGILCSLIALKPLEK</sequence>
<accession>A0AAW5UYE3</accession>
<gene>
    <name evidence="1" type="ORF">ONS98_10755</name>
</gene>
<evidence type="ECO:0000313" key="1">
    <source>
        <dbReference type="EMBL" id="MCW4165682.1"/>
    </source>
</evidence>
<reference evidence="1" key="1">
    <citation type="submission" date="2022-11" db="EMBL/GenBank/DDBJ databases">
        <title>Genomic repertoires linked with pathogenic potency of arthritogenic Prevotella copri isolated from the gut of rheumatoid arthritis patients.</title>
        <authorList>
            <person name="Nii T."/>
            <person name="Maeda Y."/>
            <person name="Motooka D."/>
            <person name="Naito M."/>
            <person name="Matsumoto Y."/>
            <person name="Ogawa T."/>
            <person name="Oguro-Igashira E."/>
            <person name="Kishikawa T."/>
            <person name="Yamashita M."/>
            <person name="Koizumi S."/>
            <person name="Kurakawa T."/>
            <person name="Okumura R."/>
            <person name="Kayama H."/>
            <person name="Murakami M."/>
            <person name="Sakaguchi T."/>
            <person name="Das B."/>
            <person name="Nakamura S."/>
            <person name="Okada Y."/>
            <person name="Kumanogoh A."/>
            <person name="Takeda K."/>
        </authorList>
    </citation>
    <scope>NUCLEOTIDE SEQUENCE</scope>
    <source>
        <strain evidence="1">RA-N001-16</strain>
    </source>
</reference>
<name>A0AAW5UYE3_9BACT</name>
<organism evidence="1 2">
    <name type="scientific">Segatella copri</name>
    <dbReference type="NCBI Taxonomy" id="165179"/>
    <lineage>
        <taxon>Bacteria</taxon>
        <taxon>Pseudomonadati</taxon>
        <taxon>Bacteroidota</taxon>
        <taxon>Bacteroidia</taxon>
        <taxon>Bacteroidales</taxon>
        <taxon>Prevotellaceae</taxon>
        <taxon>Segatella</taxon>
    </lineage>
</organism>
<proteinExistence type="predicted"/>
<dbReference type="Proteomes" id="UP001209476">
    <property type="component" value="Unassembled WGS sequence"/>
</dbReference>